<dbReference type="AlphaFoldDB" id="A0A7W7MA24"/>
<gene>
    <name evidence="1" type="ORF">BJY16_005869</name>
</gene>
<evidence type="ECO:0000313" key="2">
    <source>
        <dbReference type="Proteomes" id="UP000546162"/>
    </source>
</evidence>
<dbReference type="EMBL" id="JACHNB010000001">
    <property type="protein sequence ID" value="MBB4742410.1"/>
    <property type="molecule type" value="Genomic_DNA"/>
</dbReference>
<evidence type="ECO:0000313" key="1">
    <source>
        <dbReference type="EMBL" id="MBB4742410.1"/>
    </source>
</evidence>
<keyword evidence="2" id="KW-1185">Reference proteome</keyword>
<reference evidence="1 2" key="1">
    <citation type="submission" date="2020-08" db="EMBL/GenBank/DDBJ databases">
        <title>Sequencing the genomes of 1000 actinobacteria strains.</title>
        <authorList>
            <person name="Klenk H.-P."/>
        </authorList>
    </citation>
    <scope>NUCLEOTIDE SEQUENCE [LARGE SCALE GENOMIC DNA]</scope>
    <source>
        <strain evidence="1 2">DSM 45809</strain>
    </source>
</reference>
<dbReference type="RefSeq" id="WP_185042776.1">
    <property type="nucleotide sequence ID" value="NZ_BAABFG010000005.1"/>
</dbReference>
<dbReference type="Proteomes" id="UP000546162">
    <property type="component" value="Unassembled WGS sequence"/>
</dbReference>
<sequence length="55" mass="6195">MFTFYRTSALVHQQAHSPIVIVAIELDRLVAGPHFLRWAPQNITGRFPAVNAAHQ</sequence>
<name>A0A7W7MA24_9ACTN</name>
<protein>
    <submittedName>
        <fullName evidence="1">Uncharacterized protein</fullName>
    </submittedName>
</protein>
<organism evidence="1 2">
    <name type="scientific">Actinoplanes octamycinicus</name>
    <dbReference type="NCBI Taxonomy" id="135948"/>
    <lineage>
        <taxon>Bacteria</taxon>
        <taxon>Bacillati</taxon>
        <taxon>Actinomycetota</taxon>
        <taxon>Actinomycetes</taxon>
        <taxon>Micromonosporales</taxon>
        <taxon>Micromonosporaceae</taxon>
        <taxon>Actinoplanes</taxon>
    </lineage>
</organism>
<accession>A0A7W7MA24</accession>
<comment type="caution">
    <text evidence="1">The sequence shown here is derived from an EMBL/GenBank/DDBJ whole genome shotgun (WGS) entry which is preliminary data.</text>
</comment>
<proteinExistence type="predicted"/>